<organism evidence="1 2">
    <name type="scientific">Lophium mytilinum</name>
    <dbReference type="NCBI Taxonomy" id="390894"/>
    <lineage>
        <taxon>Eukaryota</taxon>
        <taxon>Fungi</taxon>
        <taxon>Dikarya</taxon>
        <taxon>Ascomycota</taxon>
        <taxon>Pezizomycotina</taxon>
        <taxon>Dothideomycetes</taxon>
        <taxon>Pleosporomycetidae</taxon>
        <taxon>Mytilinidiales</taxon>
        <taxon>Mytilinidiaceae</taxon>
        <taxon>Lophium</taxon>
    </lineage>
</organism>
<name>A0A6A6QXL6_9PEZI</name>
<dbReference type="EMBL" id="MU004187">
    <property type="protein sequence ID" value="KAF2497198.1"/>
    <property type="molecule type" value="Genomic_DNA"/>
</dbReference>
<evidence type="ECO:0000313" key="1">
    <source>
        <dbReference type="EMBL" id="KAF2497198.1"/>
    </source>
</evidence>
<keyword evidence="2" id="KW-1185">Reference proteome</keyword>
<dbReference type="AlphaFoldDB" id="A0A6A6QXL6"/>
<dbReference type="Proteomes" id="UP000799750">
    <property type="component" value="Unassembled WGS sequence"/>
</dbReference>
<protein>
    <recommendedName>
        <fullName evidence="3">NAD(P)-binding domain-containing protein</fullName>
    </recommendedName>
</protein>
<sequence>MPTYALLGATGSTGSAVIRHLNAPPPANLSLNIYKPPTAIVLSSVSVNKKFTGPQPALARSLLHFSQYYNYHDLELAQGLYEEAASVGLLEFIFAQLGAIMDAEGTAKTGHCLSSEPFIGTISYSDLGAGFCELAERRHEFRGVEVCIMATGDLDSLESLQYLPRLVDQCGTSHPTSTTKFKLETLIDNTALFEEETKQNKLNNKIRRHPLSACIY</sequence>
<reference evidence="1" key="1">
    <citation type="journal article" date="2020" name="Stud. Mycol.">
        <title>101 Dothideomycetes genomes: a test case for predicting lifestyles and emergence of pathogens.</title>
        <authorList>
            <person name="Haridas S."/>
            <person name="Albert R."/>
            <person name="Binder M."/>
            <person name="Bloem J."/>
            <person name="Labutti K."/>
            <person name="Salamov A."/>
            <person name="Andreopoulos B."/>
            <person name="Baker S."/>
            <person name="Barry K."/>
            <person name="Bills G."/>
            <person name="Bluhm B."/>
            <person name="Cannon C."/>
            <person name="Castanera R."/>
            <person name="Culley D."/>
            <person name="Daum C."/>
            <person name="Ezra D."/>
            <person name="Gonzalez J."/>
            <person name="Henrissat B."/>
            <person name="Kuo A."/>
            <person name="Liang C."/>
            <person name="Lipzen A."/>
            <person name="Lutzoni F."/>
            <person name="Magnuson J."/>
            <person name="Mondo S."/>
            <person name="Nolan M."/>
            <person name="Ohm R."/>
            <person name="Pangilinan J."/>
            <person name="Park H.-J."/>
            <person name="Ramirez L."/>
            <person name="Alfaro M."/>
            <person name="Sun H."/>
            <person name="Tritt A."/>
            <person name="Yoshinaga Y."/>
            <person name="Zwiers L.-H."/>
            <person name="Turgeon B."/>
            <person name="Goodwin S."/>
            <person name="Spatafora J."/>
            <person name="Crous P."/>
            <person name="Grigoriev I."/>
        </authorList>
    </citation>
    <scope>NUCLEOTIDE SEQUENCE</scope>
    <source>
        <strain evidence="1">CBS 269.34</strain>
    </source>
</reference>
<proteinExistence type="predicted"/>
<accession>A0A6A6QXL6</accession>
<dbReference type="OrthoDB" id="10254221at2759"/>
<evidence type="ECO:0000313" key="2">
    <source>
        <dbReference type="Proteomes" id="UP000799750"/>
    </source>
</evidence>
<gene>
    <name evidence="1" type="ORF">BU16DRAFT_560505</name>
</gene>
<evidence type="ECO:0008006" key="3">
    <source>
        <dbReference type="Google" id="ProtNLM"/>
    </source>
</evidence>